<dbReference type="AlphaFoldDB" id="A0A3B0PAL6"/>
<name>A0A3B0PAL6_MYCSY</name>
<keyword evidence="1" id="KW-1133">Transmembrane helix</keyword>
<evidence type="ECO:0000313" key="3">
    <source>
        <dbReference type="Proteomes" id="UP000259328"/>
    </source>
</evidence>
<dbReference type="EMBL" id="LS991953">
    <property type="protein sequence ID" value="SYV93027.1"/>
    <property type="molecule type" value="Genomic_DNA"/>
</dbReference>
<feature type="transmembrane region" description="Helical" evidence="1">
    <location>
        <begin position="9"/>
        <end position="31"/>
    </location>
</feature>
<accession>A0A3B0PAL6</accession>
<reference evidence="3" key="1">
    <citation type="submission" date="2018-06" db="EMBL/GenBank/DDBJ databases">
        <authorList>
            <consortium name="Pathogen Informatics"/>
        </authorList>
    </citation>
    <scope>NUCLEOTIDE SEQUENCE [LARGE SCALE GENOMIC DNA]</scope>
    <source>
        <strain evidence="3">NCTC10124</strain>
    </source>
</reference>
<evidence type="ECO:0000256" key="1">
    <source>
        <dbReference type="SAM" id="Phobius"/>
    </source>
</evidence>
<gene>
    <name evidence="2" type="ORF">NCTC10124_00755</name>
</gene>
<keyword evidence="1" id="KW-0472">Membrane</keyword>
<dbReference type="Proteomes" id="UP000259328">
    <property type="component" value="Chromosome"/>
</dbReference>
<proteinExistence type="predicted"/>
<keyword evidence="1" id="KW-0812">Transmembrane</keyword>
<sequence>MIKYLTQRVLLAIFTIFAIAIIVFFLVAYFAENPFVKEWENSGFKAEQAESVFQRSKDTYLIKPDTEFSRFEPLAW</sequence>
<evidence type="ECO:0000313" key="2">
    <source>
        <dbReference type="EMBL" id="SYV93027.1"/>
    </source>
</evidence>
<organism evidence="2 3">
    <name type="scientific">Mycoplasmopsis synoviae</name>
    <name type="common">Mycoplasma synoviae</name>
    <dbReference type="NCBI Taxonomy" id="2109"/>
    <lineage>
        <taxon>Bacteria</taxon>
        <taxon>Bacillati</taxon>
        <taxon>Mycoplasmatota</taxon>
        <taxon>Mycoplasmoidales</taxon>
        <taxon>Metamycoplasmataceae</taxon>
        <taxon>Mycoplasmopsis</taxon>
    </lineage>
</organism>
<protein>
    <submittedName>
        <fullName evidence="2">Uncharacterized protein</fullName>
    </submittedName>
</protein>
<feature type="non-terminal residue" evidence="2">
    <location>
        <position position="76"/>
    </location>
</feature>